<feature type="region of interest" description="Disordered" evidence="1">
    <location>
        <begin position="628"/>
        <end position="650"/>
    </location>
</feature>
<evidence type="ECO:0000313" key="3">
    <source>
        <dbReference type="Proteomes" id="UP000301737"/>
    </source>
</evidence>
<feature type="region of interest" description="Disordered" evidence="1">
    <location>
        <begin position="670"/>
        <end position="739"/>
    </location>
</feature>
<dbReference type="AlphaFoldDB" id="A0A4C2E5F5"/>
<dbReference type="SUPFAM" id="SSF57903">
    <property type="entry name" value="FYVE/PHD zinc finger"/>
    <property type="match status" value="1"/>
</dbReference>
<sequence>MYAKRGRRAVSASLEPENERPAWQGFCTEDTLVQWHKLKNVENLVLRARERIGEELFKNWAYHVVISWFYKVCDSFVTANYAGDIETFKPFWRDVKFDEELLLQELSGLAGEIPLWESLKWHMLKSVANNKGVSLKDWDELAQHYLKDRGDFKFAELKLEQQFEELYLMIRVIERKNLPFKNYLLANLELFEPVEYEDANGSLYALANVGVLVRKIVKQSPHEVHVPLKLKNCTVRLPHGSDGFELVHLDYSAEIDRYLKSVHVEYELVTHNWEQFVQCLESNQTGELSPNVDYEDLVNVYVEHQLYSRRLLQQRQRDQEMAELLTRRKRSSRLVAREEEVRRKDLESEWLDRLDSRDQFVRARSRLVNRNVKKIKDWIWSQLWSNFENDLRITRADPTLQKEGTELAADDLKVLAQGTRYVDWICPLSETAVVAAARTGTHEHPLELPLRCCVTEEDVERGATQEVDDQRWVFKCVGEPELESICIGSPEEEQKHFDLLTQKGGSLVCCESCLRWQHWECQSQRLLLLLAGSQGKDVPLTARDFGIVHLGHAAAQPSRRSSRRAAMANDDGTVLNSADYSAESHYLRPTDKRKPLGETGVFICAWCCYGLEKQLRETFPVELSALRAKQRRNREERERRRQAAVNSSSRVPVNGTFSTVSVAPAVSAVPAPLKTEESSTMSTVAPSTNSPFVIDPQQVPHNLSTANGATQVSDSTASATPSGSTTPLIQRPNESGHIA</sequence>
<protein>
    <submittedName>
        <fullName evidence="2">Uncharacterized protein</fullName>
    </submittedName>
</protein>
<gene>
    <name evidence="2" type="ORF">ZYGM_004312</name>
</gene>
<dbReference type="OrthoDB" id="303107at2759"/>
<organism evidence="2 3">
    <name type="scientific">Zygosaccharomyces mellis</name>
    <dbReference type="NCBI Taxonomy" id="42258"/>
    <lineage>
        <taxon>Eukaryota</taxon>
        <taxon>Fungi</taxon>
        <taxon>Dikarya</taxon>
        <taxon>Ascomycota</taxon>
        <taxon>Saccharomycotina</taxon>
        <taxon>Saccharomycetes</taxon>
        <taxon>Saccharomycetales</taxon>
        <taxon>Saccharomycetaceae</taxon>
        <taxon>Zygosaccharomyces</taxon>
    </lineage>
</organism>
<evidence type="ECO:0000313" key="2">
    <source>
        <dbReference type="EMBL" id="GCE97632.1"/>
    </source>
</evidence>
<keyword evidence="3" id="KW-1185">Reference proteome</keyword>
<reference evidence="2 3" key="1">
    <citation type="submission" date="2019-01" db="EMBL/GenBank/DDBJ databases">
        <title>Draft Genome Sequencing of Zygosaccharomyces mellis Ca-7.</title>
        <authorList>
            <person name="Shiwa Y."/>
            <person name="Kanesaki Y."/>
            <person name="Ishige T."/>
            <person name="Mura K."/>
            <person name="Hori T."/>
            <person name="Tamura T."/>
        </authorList>
    </citation>
    <scope>NUCLEOTIDE SEQUENCE [LARGE SCALE GENOMIC DNA]</scope>
    <source>
        <strain evidence="2 3">Ca-7</strain>
    </source>
</reference>
<proteinExistence type="predicted"/>
<dbReference type="Proteomes" id="UP000301737">
    <property type="component" value="Unassembled WGS sequence"/>
</dbReference>
<name>A0A4C2E5F5_9SACH</name>
<feature type="compositionally biased region" description="Low complexity" evidence="1">
    <location>
        <begin position="715"/>
        <end position="727"/>
    </location>
</feature>
<comment type="caution">
    <text evidence="2">The sequence shown here is derived from an EMBL/GenBank/DDBJ whole genome shotgun (WGS) entry which is preliminary data.</text>
</comment>
<evidence type="ECO:0000256" key="1">
    <source>
        <dbReference type="SAM" id="MobiDB-lite"/>
    </source>
</evidence>
<dbReference type="InterPro" id="IPR011011">
    <property type="entry name" value="Znf_FYVE_PHD"/>
</dbReference>
<feature type="compositionally biased region" description="Polar residues" evidence="1">
    <location>
        <begin position="699"/>
        <end position="714"/>
    </location>
</feature>
<feature type="compositionally biased region" description="Polar residues" evidence="1">
    <location>
        <begin position="678"/>
        <end position="691"/>
    </location>
</feature>
<accession>A0A4C2E5F5</accession>
<dbReference type="EMBL" id="BIMX01000002">
    <property type="protein sequence ID" value="GCE97632.1"/>
    <property type="molecule type" value="Genomic_DNA"/>
</dbReference>